<name>A0A1F6TZL8_9PROT</name>
<dbReference type="Gene3D" id="1.10.760.10">
    <property type="entry name" value="Cytochrome c-like domain"/>
    <property type="match status" value="1"/>
</dbReference>
<dbReference type="AlphaFoldDB" id="A0A1F6TZL8"/>
<evidence type="ECO:0000313" key="9">
    <source>
        <dbReference type="Proteomes" id="UP000179037"/>
    </source>
</evidence>
<evidence type="ECO:0000313" key="8">
    <source>
        <dbReference type="EMBL" id="OGI50522.1"/>
    </source>
</evidence>
<keyword evidence="4" id="KW-0249">Electron transport</keyword>
<evidence type="ECO:0000256" key="3">
    <source>
        <dbReference type="ARBA" id="ARBA00022723"/>
    </source>
</evidence>
<protein>
    <recommendedName>
        <fullName evidence="7">Cytochrome c domain-containing protein</fullName>
    </recommendedName>
</protein>
<keyword evidence="2 6" id="KW-0349">Heme</keyword>
<evidence type="ECO:0000259" key="7">
    <source>
        <dbReference type="PROSITE" id="PS51007"/>
    </source>
</evidence>
<dbReference type="GO" id="GO:0009055">
    <property type="term" value="F:electron transfer activity"/>
    <property type="evidence" value="ECO:0007669"/>
    <property type="project" value="InterPro"/>
</dbReference>
<evidence type="ECO:0000256" key="4">
    <source>
        <dbReference type="ARBA" id="ARBA00022982"/>
    </source>
</evidence>
<dbReference type="SUPFAM" id="SSF46626">
    <property type="entry name" value="Cytochrome c"/>
    <property type="match status" value="1"/>
</dbReference>
<evidence type="ECO:0000256" key="2">
    <source>
        <dbReference type="ARBA" id="ARBA00022617"/>
    </source>
</evidence>
<dbReference type="GO" id="GO:0046872">
    <property type="term" value="F:metal ion binding"/>
    <property type="evidence" value="ECO:0007669"/>
    <property type="project" value="UniProtKB-KW"/>
</dbReference>
<evidence type="ECO:0000256" key="6">
    <source>
        <dbReference type="PROSITE-ProRule" id="PRU00433"/>
    </source>
</evidence>
<accession>A0A1F6TZL8</accession>
<gene>
    <name evidence="8" type="ORF">A3A87_05555</name>
</gene>
<organism evidence="8 9">
    <name type="scientific">Candidatus Muproteobacteria bacterium RIFCSPLOWO2_01_FULL_60_18</name>
    <dbReference type="NCBI Taxonomy" id="1817768"/>
    <lineage>
        <taxon>Bacteria</taxon>
        <taxon>Pseudomonadati</taxon>
        <taxon>Pseudomonadota</taxon>
        <taxon>Candidatus Muproteobacteria</taxon>
    </lineage>
</organism>
<keyword evidence="5 6" id="KW-0408">Iron</keyword>
<dbReference type="InterPro" id="IPR036909">
    <property type="entry name" value="Cyt_c-like_dom_sf"/>
</dbReference>
<dbReference type="GO" id="GO:0020037">
    <property type="term" value="F:heme binding"/>
    <property type="evidence" value="ECO:0007669"/>
    <property type="project" value="InterPro"/>
</dbReference>
<keyword evidence="3 6" id="KW-0479">Metal-binding</keyword>
<keyword evidence="1" id="KW-0813">Transport</keyword>
<dbReference type="InterPro" id="IPR009056">
    <property type="entry name" value="Cyt_c-like_dom"/>
</dbReference>
<proteinExistence type="predicted"/>
<dbReference type="PROSITE" id="PS51007">
    <property type="entry name" value="CYTC"/>
    <property type="match status" value="1"/>
</dbReference>
<dbReference type="InterPro" id="IPR050597">
    <property type="entry name" value="Cytochrome_c_Oxidase_Subunit"/>
</dbReference>
<feature type="domain" description="Cytochrome c" evidence="7">
    <location>
        <begin position="26"/>
        <end position="108"/>
    </location>
</feature>
<reference evidence="8 9" key="1">
    <citation type="journal article" date="2016" name="Nat. Commun.">
        <title>Thousands of microbial genomes shed light on interconnected biogeochemical processes in an aquifer system.</title>
        <authorList>
            <person name="Anantharaman K."/>
            <person name="Brown C.T."/>
            <person name="Hug L.A."/>
            <person name="Sharon I."/>
            <person name="Castelle C.J."/>
            <person name="Probst A.J."/>
            <person name="Thomas B.C."/>
            <person name="Singh A."/>
            <person name="Wilkins M.J."/>
            <person name="Karaoz U."/>
            <person name="Brodie E.L."/>
            <person name="Williams K.H."/>
            <person name="Hubbard S.S."/>
            <person name="Banfield J.F."/>
        </authorList>
    </citation>
    <scope>NUCLEOTIDE SEQUENCE [LARGE SCALE GENOMIC DNA]</scope>
</reference>
<comment type="caution">
    <text evidence="8">The sequence shown here is derived from an EMBL/GenBank/DDBJ whole genome shotgun (WGS) entry which is preliminary data.</text>
</comment>
<dbReference type="PANTHER" id="PTHR33751:SF9">
    <property type="entry name" value="CYTOCHROME C4"/>
    <property type="match status" value="1"/>
</dbReference>
<dbReference type="PANTHER" id="PTHR33751">
    <property type="entry name" value="CBB3-TYPE CYTOCHROME C OXIDASE SUBUNIT FIXP"/>
    <property type="match status" value="1"/>
</dbReference>
<evidence type="ECO:0000256" key="1">
    <source>
        <dbReference type="ARBA" id="ARBA00022448"/>
    </source>
</evidence>
<dbReference type="EMBL" id="MFTC01000067">
    <property type="protein sequence ID" value="OGI50522.1"/>
    <property type="molecule type" value="Genomic_DNA"/>
</dbReference>
<dbReference type="STRING" id="1817768.A3A87_05555"/>
<sequence length="110" mass="12326">MRLYVTGLSDKDIENIATFYAVQKSKAAEKGQTLVQELTDKCERCHGAAVDNPAMAVPRISGQDRDYLIMSLRAYRDDKRESTTMHKMSLPYSDSIIESVASFYASQPAK</sequence>
<dbReference type="Proteomes" id="UP000179037">
    <property type="component" value="Unassembled WGS sequence"/>
</dbReference>
<evidence type="ECO:0000256" key="5">
    <source>
        <dbReference type="ARBA" id="ARBA00023004"/>
    </source>
</evidence>